<dbReference type="Pfam" id="PF04972">
    <property type="entry name" value="BON"/>
    <property type="match status" value="2"/>
</dbReference>
<evidence type="ECO:0000256" key="1">
    <source>
        <dbReference type="SAM" id="SignalP"/>
    </source>
</evidence>
<dbReference type="PANTHER" id="PTHR34606">
    <property type="entry name" value="BON DOMAIN-CONTAINING PROTEIN"/>
    <property type="match status" value="1"/>
</dbReference>
<dbReference type="AlphaFoldDB" id="A0A9E5MQ53"/>
<dbReference type="InterPro" id="IPR014004">
    <property type="entry name" value="Transpt-assoc_nodulatn_dom_bac"/>
</dbReference>
<dbReference type="PANTHER" id="PTHR34606:SF16">
    <property type="entry name" value="BON DOMAIN-CONTAINING PROTEIN"/>
    <property type="match status" value="1"/>
</dbReference>
<evidence type="ECO:0000313" key="3">
    <source>
        <dbReference type="EMBL" id="NHO68288.1"/>
    </source>
</evidence>
<keyword evidence="1" id="KW-0732">Signal</keyword>
<reference evidence="3" key="1">
    <citation type="submission" date="2020-03" db="EMBL/GenBank/DDBJ databases">
        <authorList>
            <person name="Guo F."/>
        </authorList>
    </citation>
    <scope>NUCLEOTIDE SEQUENCE</scope>
    <source>
        <strain evidence="3">JCM 30134</strain>
    </source>
</reference>
<comment type="caution">
    <text evidence="3">The sequence shown here is derived from an EMBL/GenBank/DDBJ whole genome shotgun (WGS) entry which is preliminary data.</text>
</comment>
<feature type="signal peptide" evidence="1">
    <location>
        <begin position="1"/>
        <end position="21"/>
    </location>
</feature>
<gene>
    <name evidence="3" type="ORF">G8770_22280</name>
</gene>
<feature type="domain" description="BON" evidence="2">
    <location>
        <begin position="30"/>
        <end position="98"/>
    </location>
</feature>
<dbReference type="Proteomes" id="UP000787472">
    <property type="component" value="Unassembled WGS sequence"/>
</dbReference>
<dbReference type="RefSeq" id="WP_167192149.1">
    <property type="nucleotide sequence ID" value="NZ_JAAONZ010000027.1"/>
</dbReference>
<dbReference type="InterPro" id="IPR051686">
    <property type="entry name" value="Lipoprotein_DolP"/>
</dbReference>
<dbReference type="EMBL" id="JAAONZ010000027">
    <property type="protein sequence ID" value="NHO68288.1"/>
    <property type="molecule type" value="Genomic_DNA"/>
</dbReference>
<evidence type="ECO:0000313" key="4">
    <source>
        <dbReference type="Proteomes" id="UP000787472"/>
    </source>
</evidence>
<dbReference type="Gene3D" id="3.30.1340.30">
    <property type="match status" value="1"/>
</dbReference>
<dbReference type="InterPro" id="IPR007055">
    <property type="entry name" value="BON_dom"/>
</dbReference>
<proteinExistence type="predicted"/>
<protein>
    <submittedName>
        <fullName evidence="3">BON domain-containing protein</fullName>
    </submittedName>
</protein>
<dbReference type="PROSITE" id="PS50914">
    <property type="entry name" value="BON"/>
    <property type="match status" value="2"/>
</dbReference>
<dbReference type="SMART" id="SM00749">
    <property type="entry name" value="BON"/>
    <property type="match status" value="2"/>
</dbReference>
<keyword evidence="4" id="KW-1185">Reference proteome</keyword>
<feature type="chain" id="PRO_5038716194" evidence="1">
    <location>
        <begin position="22"/>
        <end position="176"/>
    </location>
</feature>
<evidence type="ECO:0000259" key="2">
    <source>
        <dbReference type="PROSITE" id="PS50914"/>
    </source>
</evidence>
<organism evidence="3 4">
    <name type="scientific">Pseudomaricurvus hydrocarbonicus</name>
    <dbReference type="NCBI Taxonomy" id="1470433"/>
    <lineage>
        <taxon>Bacteria</taxon>
        <taxon>Pseudomonadati</taxon>
        <taxon>Pseudomonadota</taxon>
        <taxon>Gammaproteobacteria</taxon>
        <taxon>Cellvibrionales</taxon>
        <taxon>Cellvibrionaceae</taxon>
        <taxon>Pseudomaricurvus</taxon>
    </lineage>
</organism>
<feature type="domain" description="BON" evidence="2">
    <location>
        <begin position="108"/>
        <end position="176"/>
    </location>
</feature>
<accession>A0A9E5MQ53</accession>
<sequence length="176" mass="18851">MPTLKLIAFLTVLLASTFSWADKTAGDMVDDSVIQAEVKAKLVGKDFLAGMGVNIETHKGVVQLGGFVEDPAKAAQLAELAKSVEGVQKVDNQLHQRDPDRSAGQSMDDTLATTRIKAAISKADLGDGLKINIDTYNGVTLLTGFVATQEQKMRAGDLAKEDKNTQKVINGIYVMD</sequence>
<name>A0A9E5MQ53_9GAMM</name>